<protein>
    <submittedName>
        <fullName evidence="1">Uncharacterized protein</fullName>
    </submittedName>
</protein>
<sequence>MSAANQEQTTSAYLGMNPGQFGMVMCLTSLSRQMQTLVEGEDMQNLMAKLISEHGEKTTAETLEWVRSQRNHILNVLHGVLVAQNLLAQVDDALVATLVAPTSTADADNNQNENSGE</sequence>
<name>A0A5J6DAL3_9CAUD</name>
<keyword evidence="2" id="KW-1185">Reference proteome</keyword>
<evidence type="ECO:0000313" key="1">
    <source>
        <dbReference type="EMBL" id="QEQ94890.1"/>
    </source>
</evidence>
<gene>
    <name evidence="1" type="ORF">pEpSNUABM01_064</name>
</gene>
<evidence type="ECO:0000313" key="2">
    <source>
        <dbReference type="Proteomes" id="UP000326545"/>
    </source>
</evidence>
<reference evidence="1 2" key="1">
    <citation type="submission" date="2019-07" db="EMBL/GenBank/DDBJ databases">
        <title>Complete genome sequence of bacteriophages infecting Erwinia pyrifoliae.</title>
        <authorList>
            <person name="Kim S.G."/>
            <person name="Park S.C."/>
        </authorList>
    </citation>
    <scope>NUCLEOTIDE SEQUENCE [LARGE SCALE GENOMIC DNA]</scope>
</reference>
<dbReference type="EMBL" id="MN184887">
    <property type="protein sequence ID" value="QEQ94890.1"/>
    <property type="molecule type" value="Genomic_DNA"/>
</dbReference>
<proteinExistence type="predicted"/>
<dbReference type="Proteomes" id="UP000326545">
    <property type="component" value="Segment"/>
</dbReference>
<organism evidence="1 2">
    <name type="scientific">Erwinia phage pEp_SNUABM_01</name>
    <dbReference type="NCBI Taxonomy" id="2601643"/>
    <lineage>
        <taxon>Viruses</taxon>
        <taxon>Duplodnaviria</taxon>
        <taxon>Heunggongvirae</taxon>
        <taxon>Uroviricota</taxon>
        <taxon>Caudoviricetes</taxon>
        <taxon>Vequintavirinae</taxon>
        <taxon>Henunavirus</taxon>
        <taxon>Henunavirus SNUABM01</taxon>
    </lineage>
</organism>
<accession>A0A5J6DAL3</accession>